<dbReference type="Gene3D" id="1.20.1640.10">
    <property type="entry name" value="Multidrug efflux transporter AcrB transmembrane domain"/>
    <property type="match status" value="2"/>
</dbReference>
<accession>A0A410H2H2</accession>
<dbReference type="InterPro" id="IPR004764">
    <property type="entry name" value="MdtF-like"/>
</dbReference>
<sequence>MFSAFFIDRPKFALVISIVITLVGFITMKLMPVAEFPDITPPVVSVTTTYPGASAEVVEESVAIPIETQVNGVENMLYMSSNSSNSGYYSLNVSFDVGTDPDIAAVNVQNRVALAQPQLPADVTRQGVSVKKQSSSMLMIINLSTKEGDKDGIWLSNYSSINMEDSLARLPGVGNVSQFITLDYGMRIWLDSLKMQALGITPQDISNAIESQNIQASVGQIGAAPYGEKKPAFQYTLQAKGRLAEVSEFENIIVRANDNGSVVYMKDVARVELGTQEYDGSTYLNNKPTASIAIYQLPGANSMAVADEVYKELEVLSKRFPEGLMYEVLYDTTASVRASVEEVVKTLFITFTLVVIITFLFLGDWRATLIPSIAVPVSLIGVMALLYVFGFSINMITLFALILAIGVVVDDGIIVVENVKRILAEGETDVRRATREAMRQVTGPVVATTLVLLSVFLPVSFMPGITGEFYRQFALTIAMAVVISSINALTLSPALCRLLLRPEDAEPKGFLGLFAKGVDKARDGYVAVAKRMISRYKMSMLAFLLFVFGAGYMFQNVPSGFLPTEDRGALMANIQLPDGASLQRTTDFTRKVSDSLGQIKGVRDVIVINGYSIMSGSASNAAFVVLSLEDWSKRADNPAKKILREANIRLSTFPEADSFAFSPPAISGLGVADGLQGQILDLASGPSSELASVTRGLMFKANQVDGIQQAFSTFSADVPQYYLDIDREKARVLGVEISDIFNTLQSNLGSLYINDFNLYGKTYRVIIQSEADERMAMSDLDLIKVRNKNGNMVPLSSVVESKPIMGPLSIPRYNMYRTASFSAQTGADFSSGQAIDAFEKLAKEEMPKTYEIAWTGMTLQELEAGDLVVFIFALAILFAYLFLVAQYESWSVPMSVITSVAIAVFGSLLPLYLLPGMDNNLYTQISIVLMIGLASKNAILMVEFAKMRREEGETVVNAAIDAAHLRFRPLMMTALAFLLGVLPLLFATGAGAVSRYFVGVTVIGGMLFAAAIAVFFIPVLYVFFQSLREGVKTKLFGMDPDRAAGIPEVHDDDLKKA</sequence>
<dbReference type="SUPFAM" id="SSF82866">
    <property type="entry name" value="Multidrug efflux transporter AcrB transmembrane domain"/>
    <property type="match status" value="2"/>
</dbReference>
<feature type="transmembrane region" description="Helical" evidence="9">
    <location>
        <begin position="921"/>
        <end position="939"/>
    </location>
</feature>
<evidence type="ECO:0000256" key="8">
    <source>
        <dbReference type="ARBA" id="ARBA00023136"/>
    </source>
</evidence>
<feature type="transmembrane region" description="Helical" evidence="9">
    <location>
        <begin position="896"/>
        <end position="915"/>
    </location>
</feature>
<dbReference type="Gene3D" id="3.30.70.1440">
    <property type="entry name" value="Multidrug efflux transporter AcrB pore domain"/>
    <property type="match status" value="1"/>
</dbReference>
<dbReference type="InterPro" id="IPR001036">
    <property type="entry name" value="Acrflvin-R"/>
</dbReference>
<evidence type="ECO:0000256" key="7">
    <source>
        <dbReference type="ARBA" id="ARBA00022989"/>
    </source>
</evidence>
<evidence type="ECO:0000256" key="2">
    <source>
        <dbReference type="ARBA" id="ARBA00010942"/>
    </source>
</evidence>
<feature type="transmembrane region" description="Helical" evidence="9">
    <location>
        <begin position="867"/>
        <end position="884"/>
    </location>
</feature>
<dbReference type="InterPro" id="IPR027463">
    <property type="entry name" value="AcrB_DN_DC_subdom"/>
</dbReference>
<dbReference type="PROSITE" id="PS50156">
    <property type="entry name" value="SSD"/>
    <property type="match status" value="1"/>
</dbReference>
<evidence type="ECO:0000256" key="6">
    <source>
        <dbReference type="ARBA" id="ARBA00022692"/>
    </source>
</evidence>
<evidence type="ECO:0000256" key="3">
    <source>
        <dbReference type="ARBA" id="ARBA00022448"/>
    </source>
</evidence>
<dbReference type="Gene3D" id="3.30.70.1430">
    <property type="entry name" value="Multidrug efflux transporter AcrB pore domain"/>
    <property type="match status" value="2"/>
</dbReference>
<keyword evidence="4" id="KW-1003">Cell membrane</keyword>
<dbReference type="PANTHER" id="PTHR32063">
    <property type="match status" value="1"/>
</dbReference>
<feature type="transmembrane region" description="Helical" evidence="9">
    <location>
        <begin position="441"/>
        <end position="461"/>
    </location>
</feature>
<feature type="transmembrane region" description="Helical" evidence="9">
    <location>
        <begin position="343"/>
        <end position="362"/>
    </location>
</feature>
<dbReference type="FunFam" id="3.30.70.1430:FF:000001">
    <property type="entry name" value="Efflux pump membrane transporter"/>
    <property type="match status" value="1"/>
</dbReference>
<feature type="transmembrane region" description="Helical" evidence="9">
    <location>
        <begin position="395"/>
        <end position="416"/>
    </location>
</feature>
<dbReference type="Gene3D" id="3.30.2090.10">
    <property type="entry name" value="Multidrug efflux transporter AcrB TolC docking domain, DN and DC subdomains"/>
    <property type="match status" value="2"/>
</dbReference>
<evidence type="ECO:0000256" key="1">
    <source>
        <dbReference type="ARBA" id="ARBA00004429"/>
    </source>
</evidence>
<keyword evidence="6 9" id="KW-0812">Transmembrane</keyword>
<evidence type="ECO:0000256" key="4">
    <source>
        <dbReference type="ARBA" id="ARBA00022475"/>
    </source>
</evidence>
<keyword evidence="12" id="KW-1185">Reference proteome</keyword>
<dbReference type="InterPro" id="IPR000731">
    <property type="entry name" value="SSD"/>
</dbReference>
<organism evidence="11 12">
    <name type="scientific">Hydrogenovibrio thermophilus</name>
    <dbReference type="NCBI Taxonomy" id="265883"/>
    <lineage>
        <taxon>Bacteria</taxon>
        <taxon>Pseudomonadati</taxon>
        <taxon>Pseudomonadota</taxon>
        <taxon>Gammaproteobacteria</taxon>
        <taxon>Thiotrichales</taxon>
        <taxon>Piscirickettsiaceae</taxon>
        <taxon>Hydrogenovibrio</taxon>
    </lineage>
</organism>
<feature type="transmembrane region" description="Helical" evidence="9">
    <location>
        <begin position="473"/>
        <end position="500"/>
    </location>
</feature>
<dbReference type="GO" id="GO:0042910">
    <property type="term" value="F:xenobiotic transmembrane transporter activity"/>
    <property type="evidence" value="ECO:0007669"/>
    <property type="project" value="TreeGrafter"/>
</dbReference>
<dbReference type="PANTHER" id="PTHR32063:SF76">
    <property type="entry name" value="EFFLUX PUMP MEMBRANE TRANSPORTER"/>
    <property type="match status" value="1"/>
</dbReference>
<evidence type="ECO:0000256" key="5">
    <source>
        <dbReference type="ARBA" id="ARBA00022519"/>
    </source>
</evidence>
<dbReference type="EMBL" id="CP035033">
    <property type="protein sequence ID" value="QAB15129.1"/>
    <property type="molecule type" value="Genomic_DNA"/>
</dbReference>
<evidence type="ECO:0000259" key="10">
    <source>
        <dbReference type="PROSITE" id="PS50156"/>
    </source>
</evidence>
<feature type="transmembrane region" description="Helical" evidence="9">
    <location>
        <begin position="369"/>
        <end position="389"/>
    </location>
</feature>
<keyword evidence="7 9" id="KW-1133">Transmembrane helix</keyword>
<comment type="similarity">
    <text evidence="2 9">Belongs to the resistance-nodulation-cell division (RND) (TC 2.A.6) family.</text>
</comment>
<feature type="transmembrane region" description="Helical" evidence="9">
    <location>
        <begin position="12"/>
        <end position="31"/>
    </location>
</feature>
<dbReference type="GO" id="GO:0015562">
    <property type="term" value="F:efflux transmembrane transporter activity"/>
    <property type="evidence" value="ECO:0007669"/>
    <property type="project" value="InterPro"/>
</dbReference>
<keyword evidence="5 9" id="KW-0997">Cell inner membrane</keyword>
<dbReference type="Pfam" id="PF00873">
    <property type="entry name" value="ACR_tran"/>
    <property type="match status" value="1"/>
</dbReference>
<dbReference type="AlphaFoldDB" id="A0A410H2H2"/>
<keyword evidence="3 9" id="KW-0813">Transport</keyword>
<dbReference type="PRINTS" id="PR00702">
    <property type="entry name" value="ACRIFLAVINRP"/>
</dbReference>
<keyword evidence="8 9" id="KW-0472">Membrane</keyword>
<reference evidence="11 12" key="1">
    <citation type="journal article" date="2018" name="Environ. Microbiol.">
        <title>Genomes of ubiquitous marine and hypersaline Hydrogenovibrio, Thiomicrorhabdus and Thiomicrospira spp. encode a diversity of mechanisms to sustain chemolithoautotrophy in heterogeneous environments.</title>
        <authorList>
            <person name="Scott K.M."/>
            <person name="Williams J."/>
            <person name="Porter C.M.B."/>
            <person name="Russel S."/>
            <person name="Harmer T.L."/>
            <person name="Paul J.H."/>
            <person name="Antonen K.M."/>
            <person name="Bridges M.K."/>
            <person name="Camper G.J."/>
            <person name="Campla C.K."/>
            <person name="Casella L.G."/>
            <person name="Chase E."/>
            <person name="Conrad J.W."/>
            <person name="Cruz M.C."/>
            <person name="Dunlap D.S."/>
            <person name="Duran L."/>
            <person name="Fahsbender E.M."/>
            <person name="Goldsmith D.B."/>
            <person name="Keeley R.F."/>
            <person name="Kondoff M.R."/>
            <person name="Kussy B.I."/>
            <person name="Lane M.K."/>
            <person name="Lawler S."/>
            <person name="Leigh B.A."/>
            <person name="Lewis C."/>
            <person name="Lostal L.M."/>
            <person name="Marking D."/>
            <person name="Mancera P.A."/>
            <person name="McClenthan E.C."/>
            <person name="McIntyre E.A."/>
            <person name="Mine J.A."/>
            <person name="Modi S."/>
            <person name="Moore B.D."/>
            <person name="Morgan W.A."/>
            <person name="Nelson K.M."/>
            <person name="Nguyen K.N."/>
            <person name="Ogburn N."/>
            <person name="Parrino D.G."/>
            <person name="Pedapudi A.D."/>
            <person name="Pelham R.P."/>
            <person name="Preece A.M."/>
            <person name="Rampersad E.A."/>
            <person name="Richardson J.C."/>
            <person name="Rodgers C.M."/>
            <person name="Schaffer B.L."/>
            <person name="Sheridan N.E."/>
            <person name="Solone M.R."/>
            <person name="Staley Z.R."/>
            <person name="Tabuchi M."/>
            <person name="Waide R.J."/>
            <person name="Wanjugi P.W."/>
            <person name="Young S."/>
            <person name="Clum A."/>
            <person name="Daum C."/>
            <person name="Huntemann M."/>
            <person name="Ivanova N."/>
            <person name="Kyrpides N."/>
            <person name="Mikhailova N."/>
            <person name="Palaniappan K."/>
            <person name="Pillay M."/>
            <person name="Reddy T.B.K."/>
            <person name="Shapiro N."/>
            <person name="Stamatis D."/>
            <person name="Varghese N."/>
            <person name="Woyke T."/>
            <person name="Boden R."/>
            <person name="Freyermuth S.K."/>
            <person name="Kerfeld C.A."/>
        </authorList>
    </citation>
    <scope>NUCLEOTIDE SEQUENCE [LARGE SCALE GENOMIC DNA]</scope>
    <source>
        <strain evidence="11 12">JR-2</strain>
    </source>
</reference>
<dbReference type="NCBIfam" id="NF000282">
    <property type="entry name" value="RND_permease_1"/>
    <property type="match status" value="1"/>
</dbReference>
<protein>
    <recommendedName>
        <fullName evidence="9">Efflux pump membrane transporter</fullName>
    </recommendedName>
</protein>
<feature type="domain" description="SSD" evidence="10">
    <location>
        <begin position="373"/>
        <end position="498"/>
    </location>
</feature>
<dbReference type="SUPFAM" id="SSF82714">
    <property type="entry name" value="Multidrug efflux transporter AcrB TolC docking domain, DN and DC subdomains"/>
    <property type="match status" value="2"/>
</dbReference>
<dbReference type="RefSeq" id="WP_128384706.1">
    <property type="nucleotide sequence ID" value="NZ_CP035033.1"/>
</dbReference>
<feature type="transmembrane region" description="Helical" evidence="9">
    <location>
        <begin position="996"/>
        <end position="1024"/>
    </location>
</feature>
<proteinExistence type="inferred from homology"/>
<dbReference type="SUPFAM" id="SSF82693">
    <property type="entry name" value="Multidrug efflux transporter AcrB pore domain, PN1, PN2, PC1 and PC2 subdomains"/>
    <property type="match status" value="4"/>
</dbReference>
<dbReference type="GO" id="GO:0005886">
    <property type="term" value="C:plasma membrane"/>
    <property type="evidence" value="ECO:0007669"/>
    <property type="project" value="UniProtKB-SubCell"/>
</dbReference>
<comment type="subcellular location">
    <subcellularLocation>
        <location evidence="1 9">Cell inner membrane</location>
        <topology evidence="1 9">Multi-pass membrane protein</topology>
    </subcellularLocation>
</comment>
<dbReference type="NCBIfam" id="TIGR00915">
    <property type="entry name" value="2A0602"/>
    <property type="match status" value="1"/>
</dbReference>
<gene>
    <name evidence="11" type="ORF">EPV75_05310</name>
</gene>
<evidence type="ECO:0000256" key="9">
    <source>
        <dbReference type="RuleBase" id="RU364070"/>
    </source>
</evidence>
<feature type="transmembrane region" description="Helical" evidence="9">
    <location>
        <begin position="538"/>
        <end position="554"/>
    </location>
</feature>
<name>A0A410H2H2_9GAMM</name>
<dbReference type="GO" id="GO:0009636">
    <property type="term" value="P:response to toxic substance"/>
    <property type="evidence" value="ECO:0007669"/>
    <property type="project" value="UniProtKB-ARBA"/>
</dbReference>
<dbReference type="Gene3D" id="3.30.70.1320">
    <property type="entry name" value="Multidrug efflux transporter AcrB pore domain like"/>
    <property type="match status" value="1"/>
</dbReference>
<dbReference type="Proteomes" id="UP000285478">
    <property type="component" value="Chromosome"/>
</dbReference>
<evidence type="ECO:0000313" key="11">
    <source>
        <dbReference type="EMBL" id="QAB15129.1"/>
    </source>
</evidence>
<dbReference type="FunFam" id="1.20.1640.10:FF:000001">
    <property type="entry name" value="Efflux pump membrane transporter"/>
    <property type="match status" value="1"/>
</dbReference>
<evidence type="ECO:0000313" key="12">
    <source>
        <dbReference type="Proteomes" id="UP000285478"/>
    </source>
</evidence>
<dbReference type="KEGG" id="htr:EPV75_05310"/>
<feature type="transmembrane region" description="Helical" evidence="9">
    <location>
        <begin position="970"/>
        <end position="990"/>
    </location>
</feature>